<evidence type="ECO:0000256" key="2">
    <source>
        <dbReference type="ARBA" id="ARBA00022691"/>
    </source>
</evidence>
<evidence type="ECO:0000256" key="4">
    <source>
        <dbReference type="ARBA" id="ARBA00023004"/>
    </source>
</evidence>
<evidence type="ECO:0000256" key="6">
    <source>
        <dbReference type="ARBA" id="ARBA00023601"/>
    </source>
</evidence>
<evidence type="ECO:0000259" key="7">
    <source>
        <dbReference type="Pfam" id="PF04055"/>
    </source>
</evidence>
<dbReference type="InterPro" id="IPR013785">
    <property type="entry name" value="Aldolase_TIM"/>
</dbReference>
<dbReference type="AlphaFoldDB" id="G8QWJ1"/>
<dbReference type="EMBL" id="CP003155">
    <property type="protein sequence ID" value="AEV30567.1"/>
    <property type="molecule type" value="Genomic_DNA"/>
</dbReference>
<dbReference type="GO" id="GO:0046872">
    <property type="term" value="F:metal ion binding"/>
    <property type="evidence" value="ECO:0007669"/>
    <property type="project" value="UniProtKB-KW"/>
</dbReference>
<evidence type="ECO:0000313" key="8">
    <source>
        <dbReference type="EMBL" id="AEV30567.1"/>
    </source>
</evidence>
<dbReference type="SFLD" id="SFLDS00029">
    <property type="entry name" value="Radical_SAM"/>
    <property type="match status" value="1"/>
</dbReference>
<reference evidence="8 9" key="1">
    <citation type="submission" date="2011-11" db="EMBL/GenBank/DDBJ databases">
        <title>Complete sequence of Spirochaeta sp. grapes.</title>
        <authorList>
            <consortium name="US DOE Joint Genome Institute"/>
            <person name="Lucas S."/>
            <person name="Han J."/>
            <person name="Lapidus A."/>
            <person name="Cheng J.-F."/>
            <person name="Goodwin L."/>
            <person name="Pitluck S."/>
            <person name="Peters L."/>
            <person name="Ovchinnikova G."/>
            <person name="Munk A.C."/>
            <person name="Detter J.C."/>
            <person name="Han C."/>
            <person name="Tapia R."/>
            <person name="Land M."/>
            <person name="Hauser L."/>
            <person name="Kyrpides N."/>
            <person name="Ivanova N."/>
            <person name="Pagani I."/>
            <person name="Ritalahtilisa K."/>
            <person name="Loeffler F."/>
            <person name="Woyke T."/>
        </authorList>
    </citation>
    <scope>NUCLEOTIDE SEQUENCE [LARGE SCALE GENOMIC DNA]</scope>
    <source>
        <strain evidence="9">ATCC BAA-1885 / DSM 22778 / Grapes</strain>
    </source>
</reference>
<feature type="domain" description="Radical SAM core" evidence="7">
    <location>
        <begin position="16"/>
        <end position="157"/>
    </location>
</feature>
<dbReference type="KEGG" id="sgp:SpiGrapes_2812"/>
<dbReference type="Gene3D" id="3.20.20.70">
    <property type="entry name" value="Aldolase class I"/>
    <property type="match status" value="1"/>
</dbReference>
<dbReference type="PANTHER" id="PTHR43273">
    <property type="entry name" value="ANAEROBIC SULFATASE-MATURATING ENZYME HOMOLOG ASLB-RELATED"/>
    <property type="match status" value="1"/>
</dbReference>
<organism evidence="8 9">
    <name type="scientific">Sphaerochaeta pleomorpha (strain ATCC BAA-1885 / DSM 22778 / Grapes)</name>
    <dbReference type="NCBI Taxonomy" id="158190"/>
    <lineage>
        <taxon>Bacteria</taxon>
        <taxon>Pseudomonadati</taxon>
        <taxon>Spirochaetota</taxon>
        <taxon>Spirochaetia</taxon>
        <taxon>Spirochaetales</taxon>
        <taxon>Sphaerochaetaceae</taxon>
        <taxon>Sphaerochaeta</taxon>
    </lineage>
</organism>
<evidence type="ECO:0000256" key="3">
    <source>
        <dbReference type="ARBA" id="ARBA00022723"/>
    </source>
</evidence>
<dbReference type="SFLD" id="SFLDG01067">
    <property type="entry name" value="SPASM/twitch_domain_containing"/>
    <property type="match status" value="1"/>
</dbReference>
<dbReference type="GO" id="GO:0051536">
    <property type="term" value="F:iron-sulfur cluster binding"/>
    <property type="evidence" value="ECO:0007669"/>
    <property type="project" value="UniProtKB-KW"/>
</dbReference>
<evidence type="ECO:0000313" key="9">
    <source>
        <dbReference type="Proteomes" id="UP000005632"/>
    </source>
</evidence>
<dbReference type="Pfam" id="PF04055">
    <property type="entry name" value="Radical_SAM"/>
    <property type="match status" value="1"/>
</dbReference>
<dbReference type="GO" id="GO:0016491">
    <property type="term" value="F:oxidoreductase activity"/>
    <property type="evidence" value="ECO:0007669"/>
    <property type="project" value="InterPro"/>
</dbReference>
<dbReference type="HOGENOM" id="CLU_009273_3_0_12"/>
<dbReference type="SFLD" id="SFLDG01386">
    <property type="entry name" value="main_SPASM_domain-containing"/>
    <property type="match status" value="1"/>
</dbReference>
<comment type="similarity">
    <text evidence="6">Belongs to the radical SAM superfamily. Anaerobic sulfatase-maturating enzyme family.</text>
</comment>
<evidence type="ECO:0000256" key="5">
    <source>
        <dbReference type="ARBA" id="ARBA00023014"/>
    </source>
</evidence>
<dbReference type="InterPro" id="IPR058240">
    <property type="entry name" value="rSAM_sf"/>
</dbReference>
<dbReference type="InterPro" id="IPR007197">
    <property type="entry name" value="rSAM"/>
</dbReference>
<dbReference type="STRING" id="158190.SpiGrapes_2812"/>
<keyword evidence="4" id="KW-0408">Iron</keyword>
<dbReference type="SUPFAM" id="SSF102114">
    <property type="entry name" value="Radical SAM enzymes"/>
    <property type="match status" value="1"/>
</dbReference>
<sequence>MLIPFREPGLFNVTLNTTEDCNLRCTYCYEVHKRRRTLSMEDAKAFIGHILTDPDPAGLLDDPDPVFRKAYQKGLVVDFIGGDSFMDVPFLDEICSYTLAKVMTTDTPNAKNWRGKLHFSISTNGTLFSEQARRFCEKYKDLLLVGISLDGCPEIHDANRVFSDGSGSMQSIIRHWPWYKKTFPIQSMQTKSTANRQSIPYLYDSLVYLHEQLGLRYINQNFIMEDTGCTQTDYDELDRQMEKCTAYVLEHRDDLFWSMLSKEQFGYAHLSTGPDWDCTGHCGSGAMPALSVDGRIYPCIRWLPHTQIDKAEFIVGTAKEGFTHKENFLRVREGAYRSNCSLDEKCRTCEVESACSYCIGGCYSEFGEFRRTTYICEITKLLVKWARRYWDEYNRLEGLEPIDWAVEAMEKGNRHGIQSIKQ</sequence>
<name>G8QWJ1_SPHPG</name>
<evidence type="ECO:0000256" key="1">
    <source>
        <dbReference type="ARBA" id="ARBA00001966"/>
    </source>
</evidence>
<keyword evidence="5" id="KW-0411">Iron-sulfur</keyword>
<dbReference type="SFLD" id="SFLDG01384">
    <property type="entry name" value="thioether_bond_formation_requi"/>
    <property type="match status" value="1"/>
</dbReference>
<dbReference type="PANTHER" id="PTHR43273:SF3">
    <property type="entry name" value="ANAEROBIC SULFATASE-MATURATING ENZYME HOMOLOG ASLB-RELATED"/>
    <property type="match status" value="1"/>
</dbReference>
<gene>
    <name evidence="8" type="ordered locus">SpiGrapes_2812</name>
</gene>
<protein>
    <recommendedName>
        <fullName evidence="7">Radical SAM core domain-containing protein</fullName>
    </recommendedName>
</protein>
<dbReference type="InterPro" id="IPR023867">
    <property type="entry name" value="Sulphatase_maturase_rSAM"/>
</dbReference>
<keyword evidence="3" id="KW-0479">Metal-binding</keyword>
<dbReference type="Proteomes" id="UP000005632">
    <property type="component" value="Chromosome"/>
</dbReference>
<dbReference type="eggNOG" id="COG0641">
    <property type="taxonomic scope" value="Bacteria"/>
</dbReference>
<keyword evidence="9" id="KW-1185">Reference proteome</keyword>
<accession>G8QWJ1</accession>
<comment type="cofactor">
    <cofactor evidence="1">
        <name>[4Fe-4S] cluster</name>
        <dbReference type="ChEBI" id="CHEBI:49883"/>
    </cofactor>
</comment>
<keyword evidence="2" id="KW-0949">S-adenosyl-L-methionine</keyword>
<proteinExistence type="inferred from homology"/>